<dbReference type="PROSITE" id="PS50263">
    <property type="entry name" value="CN_HYDROLASE"/>
    <property type="match status" value="1"/>
</dbReference>
<dbReference type="HAMAP" id="MF_01148">
    <property type="entry name" value="Lnt"/>
    <property type="match status" value="1"/>
</dbReference>
<keyword evidence="12" id="KW-1185">Reference proteome</keyword>
<dbReference type="Pfam" id="PF00795">
    <property type="entry name" value="CN_hydrolase"/>
    <property type="match status" value="1"/>
</dbReference>
<dbReference type="GO" id="GO:0016410">
    <property type="term" value="F:N-acyltransferase activity"/>
    <property type="evidence" value="ECO:0007669"/>
    <property type="project" value="UniProtKB-UniRule"/>
</dbReference>
<accession>A0A563DH58</accession>
<feature type="transmembrane region" description="Helical" evidence="9">
    <location>
        <begin position="20"/>
        <end position="37"/>
    </location>
</feature>
<evidence type="ECO:0000313" key="11">
    <source>
        <dbReference type="EMBL" id="TWP29399.1"/>
    </source>
</evidence>
<sequence>MKRFIKCILCGLLLALSWPTYGFPFLLFVAFVPLLLLEHEITLKKEKHTYLKIFLFSYISFLIWNYGATQWLHYAKNPDGSNSWVAFLIPLFANSLLMSITFLLFHFVKKVAGTLYGMFFFPVIWIGFEKFHLSWEMSWPWLNLGNAFANFPQAIQWYEFTGTFGGTLWVLIVNLIIFYYIRAYQVTHQKVYLWKPLFYSILLIGIPLAISFLIYQSYKGKSEDRAEVVLVQPDLDPYEEKYELNGEVILNDILNLADKQITTNTRFVIAPETAFPGRGSILINEFKDDPYINRIKIWLNKHPQINFISGVSLAEYYNQQQTTSSRYVEKYNQWIDFYNSAIQINQEPEIQHYNKSKLVVGVELFPYANYLKPILGNYMLNFGGSMESLGTQDQPEIFINHGLKIAPIICYESIYGEYVSEFVKNGANAIFVMTNDSWWGDSEGHRQLLSYARLRAIETRRDIARSANSGISAFINQRGDIVKDLAYLKKGSLKGDVNFNSELTFYVKYGDLISRISYLIAGILLAYTVAKLFLEKINLKRRGKIK</sequence>
<keyword evidence="11" id="KW-0449">Lipoprotein</keyword>
<keyword evidence="3 9" id="KW-1003">Cell membrane</keyword>
<dbReference type="PANTHER" id="PTHR38686">
    <property type="entry name" value="APOLIPOPROTEIN N-ACYLTRANSFERASE"/>
    <property type="match status" value="1"/>
</dbReference>
<keyword evidence="7 9" id="KW-0472">Membrane</keyword>
<evidence type="ECO:0000259" key="10">
    <source>
        <dbReference type="PROSITE" id="PS50263"/>
    </source>
</evidence>
<dbReference type="Gene3D" id="3.60.110.10">
    <property type="entry name" value="Carbon-nitrogen hydrolase"/>
    <property type="match status" value="1"/>
</dbReference>
<dbReference type="AlphaFoldDB" id="A0A563DH58"/>
<feature type="transmembrane region" description="Helical" evidence="9">
    <location>
        <begin position="193"/>
        <end position="215"/>
    </location>
</feature>
<comment type="caution">
    <text evidence="11">The sequence shown here is derived from an EMBL/GenBank/DDBJ whole genome shotgun (WGS) entry which is preliminary data.</text>
</comment>
<organism evidence="11 12">
    <name type="scientific">Apibacter muscae</name>
    <dbReference type="NCBI Taxonomy" id="2509004"/>
    <lineage>
        <taxon>Bacteria</taxon>
        <taxon>Pseudomonadati</taxon>
        <taxon>Bacteroidota</taxon>
        <taxon>Flavobacteriia</taxon>
        <taxon>Flavobacteriales</taxon>
        <taxon>Weeksellaceae</taxon>
        <taxon>Apibacter</taxon>
    </lineage>
</organism>
<evidence type="ECO:0000256" key="8">
    <source>
        <dbReference type="ARBA" id="ARBA00023315"/>
    </source>
</evidence>
<evidence type="ECO:0000256" key="1">
    <source>
        <dbReference type="ARBA" id="ARBA00004651"/>
    </source>
</evidence>
<dbReference type="GO" id="GO:0005886">
    <property type="term" value="C:plasma membrane"/>
    <property type="evidence" value="ECO:0007669"/>
    <property type="project" value="UniProtKB-SubCell"/>
</dbReference>
<feature type="transmembrane region" description="Helical" evidence="9">
    <location>
        <begin position="155"/>
        <end position="181"/>
    </location>
</feature>
<gene>
    <name evidence="9 11" type="primary">lnt</name>
    <name evidence="11" type="ORF">ETU09_02850</name>
</gene>
<reference evidence="11 12" key="1">
    <citation type="submission" date="2019-02" db="EMBL/GenBank/DDBJ databases">
        <title>Apibacter muscae sp. nov.: a novel member of the house fly microbiota.</title>
        <authorList>
            <person name="Park R."/>
        </authorList>
    </citation>
    <scope>NUCLEOTIDE SEQUENCE [LARGE SCALE GENOMIC DNA]</scope>
    <source>
        <strain evidence="11 12">AL1</strain>
    </source>
</reference>
<comment type="pathway">
    <text evidence="9">Protein modification; lipoprotein biosynthesis (N-acyl transfer).</text>
</comment>
<dbReference type="RefSeq" id="WP_146291770.1">
    <property type="nucleotide sequence ID" value="NZ_SELH01000014.1"/>
</dbReference>
<evidence type="ECO:0000256" key="9">
    <source>
        <dbReference type="HAMAP-Rule" id="MF_01148"/>
    </source>
</evidence>
<keyword evidence="5 9" id="KW-0812">Transmembrane</keyword>
<dbReference type="InterPro" id="IPR045378">
    <property type="entry name" value="LNT_N"/>
</dbReference>
<dbReference type="UniPathway" id="UPA00666"/>
<dbReference type="EMBL" id="SELH01000014">
    <property type="protein sequence ID" value="TWP29399.1"/>
    <property type="molecule type" value="Genomic_DNA"/>
</dbReference>
<feature type="transmembrane region" description="Helical" evidence="9">
    <location>
        <begin position="87"/>
        <end position="108"/>
    </location>
</feature>
<evidence type="ECO:0000256" key="5">
    <source>
        <dbReference type="ARBA" id="ARBA00022692"/>
    </source>
</evidence>
<evidence type="ECO:0000313" key="12">
    <source>
        <dbReference type="Proteomes" id="UP000319499"/>
    </source>
</evidence>
<keyword evidence="8 9" id="KW-0012">Acyltransferase</keyword>
<dbReference type="GO" id="GO:0042158">
    <property type="term" value="P:lipoprotein biosynthetic process"/>
    <property type="evidence" value="ECO:0007669"/>
    <property type="project" value="UniProtKB-UniRule"/>
</dbReference>
<evidence type="ECO:0000256" key="6">
    <source>
        <dbReference type="ARBA" id="ARBA00022989"/>
    </source>
</evidence>
<dbReference type="OrthoDB" id="9804277at2"/>
<evidence type="ECO:0000256" key="4">
    <source>
        <dbReference type="ARBA" id="ARBA00022679"/>
    </source>
</evidence>
<dbReference type="PANTHER" id="PTHR38686:SF1">
    <property type="entry name" value="APOLIPOPROTEIN N-ACYLTRANSFERASE"/>
    <property type="match status" value="1"/>
</dbReference>
<proteinExistence type="inferred from homology"/>
<dbReference type="InterPro" id="IPR004563">
    <property type="entry name" value="Apolipo_AcylTrfase"/>
</dbReference>
<keyword evidence="6 9" id="KW-1133">Transmembrane helix</keyword>
<dbReference type="SUPFAM" id="SSF56317">
    <property type="entry name" value="Carbon-nitrogen hydrolase"/>
    <property type="match status" value="1"/>
</dbReference>
<dbReference type="InterPro" id="IPR036526">
    <property type="entry name" value="C-N_Hydrolase_sf"/>
</dbReference>
<dbReference type="Pfam" id="PF20154">
    <property type="entry name" value="LNT_N"/>
    <property type="match status" value="1"/>
</dbReference>
<feature type="domain" description="CN hydrolase" evidence="10">
    <location>
        <begin position="231"/>
        <end position="505"/>
    </location>
</feature>
<feature type="transmembrane region" description="Helical" evidence="9">
    <location>
        <begin position="115"/>
        <end position="135"/>
    </location>
</feature>
<comment type="similarity">
    <text evidence="2 9">Belongs to the CN hydrolase family. Apolipoprotein N-acyltransferase subfamily.</text>
</comment>
<comment type="subcellular location">
    <subcellularLocation>
        <location evidence="1 9">Cell membrane</location>
        <topology evidence="1 9">Multi-pass membrane protein</topology>
    </subcellularLocation>
</comment>
<evidence type="ECO:0000256" key="3">
    <source>
        <dbReference type="ARBA" id="ARBA00022475"/>
    </source>
</evidence>
<dbReference type="Proteomes" id="UP000319499">
    <property type="component" value="Unassembled WGS sequence"/>
</dbReference>
<protein>
    <recommendedName>
        <fullName evidence="9">Apolipoprotein N-acyltransferase</fullName>
        <shortName evidence="9">ALP N-acyltransferase</shortName>
        <ecNumber evidence="9">2.3.1.269</ecNumber>
    </recommendedName>
</protein>
<keyword evidence="4 9" id="KW-0808">Transferase</keyword>
<comment type="function">
    <text evidence="9">Catalyzes the phospholipid dependent N-acylation of the N-terminal cysteine of apolipoprotein, the last step in lipoprotein maturation.</text>
</comment>
<evidence type="ECO:0000256" key="7">
    <source>
        <dbReference type="ARBA" id="ARBA00023136"/>
    </source>
</evidence>
<dbReference type="CDD" id="cd07571">
    <property type="entry name" value="ALP_N-acyl_transferase"/>
    <property type="match status" value="1"/>
</dbReference>
<evidence type="ECO:0000256" key="2">
    <source>
        <dbReference type="ARBA" id="ARBA00010065"/>
    </source>
</evidence>
<dbReference type="NCBIfam" id="TIGR00546">
    <property type="entry name" value="lnt"/>
    <property type="match status" value="1"/>
</dbReference>
<name>A0A563DH58_9FLAO</name>
<dbReference type="InterPro" id="IPR003010">
    <property type="entry name" value="C-N_Hydrolase"/>
</dbReference>
<feature type="transmembrane region" description="Helical" evidence="9">
    <location>
        <begin position="49"/>
        <end position="67"/>
    </location>
</feature>
<comment type="catalytic activity">
    <reaction evidence="9">
        <text>N-terminal S-1,2-diacyl-sn-glyceryl-L-cysteinyl-[lipoprotein] + a glycerophospholipid = N-acyl-S-1,2-diacyl-sn-glyceryl-L-cysteinyl-[lipoprotein] + a 2-acyl-sn-glycero-3-phospholipid + H(+)</text>
        <dbReference type="Rhea" id="RHEA:48228"/>
        <dbReference type="Rhea" id="RHEA-COMP:14681"/>
        <dbReference type="Rhea" id="RHEA-COMP:14684"/>
        <dbReference type="ChEBI" id="CHEBI:15378"/>
        <dbReference type="ChEBI" id="CHEBI:136912"/>
        <dbReference type="ChEBI" id="CHEBI:140656"/>
        <dbReference type="ChEBI" id="CHEBI:140657"/>
        <dbReference type="ChEBI" id="CHEBI:140660"/>
        <dbReference type="EC" id="2.3.1.269"/>
    </reaction>
</comment>
<dbReference type="EC" id="2.3.1.269" evidence="9"/>
<feature type="transmembrane region" description="Helical" evidence="9">
    <location>
        <begin position="516"/>
        <end position="534"/>
    </location>
</feature>